<organism evidence="2 3">
    <name type="scientific">Paraburkholderia azotifigens</name>
    <dbReference type="NCBI Taxonomy" id="2057004"/>
    <lineage>
        <taxon>Bacteria</taxon>
        <taxon>Pseudomonadati</taxon>
        <taxon>Pseudomonadota</taxon>
        <taxon>Betaproteobacteria</taxon>
        <taxon>Burkholderiales</taxon>
        <taxon>Burkholderiaceae</taxon>
        <taxon>Paraburkholderia</taxon>
    </lineage>
</organism>
<dbReference type="RefSeq" id="WP_147234345.1">
    <property type="nucleotide sequence ID" value="NZ_VOQS01000001.1"/>
</dbReference>
<feature type="region of interest" description="Disordered" evidence="1">
    <location>
        <begin position="1"/>
        <end position="32"/>
    </location>
</feature>
<accession>A0A5C6VU85</accession>
<protein>
    <submittedName>
        <fullName evidence="2">Uncharacterized protein</fullName>
    </submittedName>
</protein>
<evidence type="ECO:0000256" key="1">
    <source>
        <dbReference type="SAM" id="MobiDB-lite"/>
    </source>
</evidence>
<proteinExistence type="predicted"/>
<evidence type="ECO:0000313" key="2">
    <source>
        <dbReference type="EMBL" id="TXC88480.1"/>
    </source>
</evidence>
<name>A0A5C6VU85_9BURK</name>
<dbReference type="Proteomes" id="UP000321776">
    <property type="component" value="Unassembled WGS sequence"/>
</dbReference>
<sequence length="97" mass="10403">MADFEKELKASHSLTSAGRRGGLTAEAPPATHRRPVTSAQMYLSYVSNNYVLLQLDRGKFGVVFAPPQLLYGKACGTVIAPEVTSLASGACLESRQF</sequence>
<comment type="caution">
    <text evidence="2">The sequence shown here is derived from an EMBL/GenBank/DDBJ whole genome shotgun (WGS) entry which is preliminary data.</text>
</comment>
<evidence type="ECO:0000313" key="3">
    <source>
        <dbReference type="Proteomes" id="UP000321776"/>
    </source>
</evidence>
<reference evidence="2 3" key="1">
    <citation type="journal article" date="2018" name="Int. J. Syst. Evol. Microbiol.">
        <title>Paraburkholderia azotifigens sp. nov., a nitrogen-fixing bacterium isolated from paddy soil.</title>
        <authorList>
            <person name="Choi G.M."/>
            <person name="Im W.T."/>
        </authorList>
    </citation>
    <scope>NUCLEOTIDE SEQUENCE [LARGE SCALE GENOMIC DNA]</scope>
    <source>
        <strain evidence="2 3">NF 2-5-3</strain>
    </source>
</reference>
<gene>
    <name evidence="2" type="ORF">FRZ40_13275</name>
</gene>
<feature type="compositionally biased region" description="Basic and acidic residues" evidence="1">
    <location>
        <begin position="1"/>
        <end position="10"/>
    </location>
</feature>
<dbReference type="AlphaFoldDB" id="A0A5C6VU85"/>
<dbReference type="EMBL" id="VOQS01000001">
    <property type="protein sequence ID" value="TXC88480.1"/>
    <property type="molecule type" value="Genomic_DNA"/>
</dbReference>